<dbReference type="InterPro" id="IPR023214">
    <property type="entry name" value="HAD_sf"/>
</dbReference>
<dbReference type="SUPFAM" id="SSF56784">
    <property type="entry name" value="HAD-like"/>
    <property type="match status" value="1"/>
</dbReference>
<dbReference type="GO" id="GO:0004805">
    <property type="term" value="F:trehalose-phosphatase activity"/>
    <property type="evidence" value="ECO:0007669"/>
    <property type="project" value="UniProtKB-EC"/>
</dbReference>
<dbReference type="InterPro" id="IPR044651">
    <property type="entry name" value="OTSB-like"/>
</dbReference>
<evidence type="ECO:0000256" key="4">
    <source>
        <dbReference type="ARBA" id="ARBA00022801"/>
    </source>
</evidence>
<dbReference type="GO" id="GO:0005992">
    <property type="term" value="P:trehalose biosynthetic process"/>
    <property type="evidence" value="ECO:0007669"/>
    <property type="project" value="InterPro"/>
</dbReference>
<dbReference type="EC" id="3.1.3.12" evidence="6"/>
<dbReference type="Pfam" id="PF02358">
    <property type="entry name" value="Trehalose_PPase"/>
    <property type="match status" value="1"/>
</dbReference>
<evidence type="ECO:0000256" key="6">
    <source>
        <dbReference type="RuleBase" id="RU361117"/>
    </source>
</evidence>
<evidence type="ECO:0000256" key="1">
    <source>
        <dbReference type="ARBA" id="ARBA00000500"/>
    </source>
</evidence>
<keyword evidence="6" id="KW-0479">Metal-binding</keyword>
<evidence type="ECO:0000256" key="5">
    <source>
        <dbReference type="ARBA" id="ARBA00024179"/>
    </source>
</evidence>
<comment type="caution">
    <text evidence="7">The sequence shown here is derived from an EMBL/GenBank/DDBJ whole genome shotgun (WGS) entry which is preliminary data.</text>
</comment>
<proteinExistence type="inferred from homology"/>
<evidence type="ECO:0000313" key="7">
    <source>
        <dbReference type="EMBL" id="MCF2529400.1"/>
    </source>
</evidence>
<dbReference type="Proteomes" id="UP001165378">
    <property type="component" value="Unassembled WGS sequence"/>
</dbReference>
<reference evidence="7" key="1">
    <citation type="submission" date="2022-01" db="EMBL/GenBank/DDBJ databases">
        <title>Genome-Based Taxonomic Classification of the Phylum Actinobacteria.</title>
        <authorList>
            <person name="Gao Y."/>
        </authorList>
    </citation>
    <scope>NUCLEOTIDE SEQUENCE</scope>
    <source>
        <strain evidence="7">KLBMP 8922</strain>
    </source>
</reference>
<dbReference type="Gene3D" id="3.40.50.1000">
    <property type="entry name" value="HAD superfamily/HAD-like"/>
    <property type="match status" value="1"/>
</dbReference>
<dbReference type="RefSeq" id="WP_235053691.1">
    <property type="nucleotide sequence ID" value="NZ_JAKFHA010000011.1"/>
</dbReference>
<dbReference type="EMBL" id="JAKFHA010000011">
    <property type="protein sequence ID" value="MCF2529400.1"/>
    <property type="molecule type" value="Genomic_DNA"/>
</dbReference>
<organism evidence="7 8">
    <name type="scientific">Yinghuangia soli</name>
    <dbReference type="NCBI Taxonomy" id="2908204"/>
    <lineage>
        <taxon>Bacteria</taxon>
        <taxon>Bacillati</taxon>
        <taxon>Actinomycetota</taxon>
        <taxon>Actinomycetes</taxon>
        <taxon>Kitasatosporales</taxon>
        <taxon>Streptomycetaceae</taxon>
        <taxon>Yinghuangia</taxon>
    </lineage>
</organism>
<evidence type="ECO:0000313" key="8">
    <source>
        <dbReference type="Proteomes" id="UP001165378"/>
    </source>
</evidence>
<comment type="pathway">
    <text evidence="2 6">Glycan biosynthesis; trehalose biosynthesis.</text>
</comment>
<evidence type="ECO:0000256" key="2">
    <source>
        <dbReference type="ARBA" id="ARBA00005199"/>
    </source>
</evidence>
<dbReference type="GO" id="GO:0046872">
    <property type="term" value="F:metal ion binding"/>
    <property type="evidence" value="ECO:0007669"/>
    <property type="project" value="UniProtKB-KW"/>
</dbReference>
<dbReference type="PANTHER" id="PTHR43768">
    <property type="entry name" value="TREHALOSE 6-PHOSPHATE PHOSPHATASE"/>
    <property type="match status" value="1"/>
</dbReference>
<comment type="catalytic activity">
    <reaction evidence="1 6">
        <text>alpha,alpha-trehalose 6-phosphate + H2O = alpha,alpha-trehalose + phosphate</text>
        <dbReference type="Rhea" id="RHEA:23420"/>
        <dbReference type="ChEBI" id="CHEBI:15377"/>
        <dbReference type="ChEBI" id="CHEBI:16551"/>
        <dbReference type="ChEBI" id="CHEBI:43474"/>
        <dbReference type="ChEBI" id="CHEBI:58429"/>
        <dbReference type="EC" id="3.1.3.12"/>
    </reaction>
</comment>
<dbReference type="InterPro" id="IPR006379">
    <property type="entry name" value="HAD-SF_hydro_IIB"/>
</dbReference>
<dbReference type="NCBIfam" id="TIGR00685">
    <property type="entry name" value="T6PP"/>
    <property type="match status" value="1"/>
</dbReference>
<protein>
    <recommendedName>
        <fullName evidence="6">Trehalose 6-phosphate phosphatase</fullName>
        <ecNumber evidence="6">3.1.3.12</ecNumber>
    </recommendedName>
</protein>
<dbReference type="NCBIfam" id="TIGR01484">
    <property type="entry name" value="HAD-SF-IIB"/>
    <property type="match status" value="1"/>
</dbReference>
<gene>
    <name evidence="7" type="primary">otsB</name>
    <name evidence="7" type="ORF">LZ495_19575</name>
</gene>
<keyword evidence="8" id="KW-1185">Reference proteome</keyword>
<evidence type="ECO:0000256" key="3">
    <source>
        <dbReference type="ARBA" id="ARBA00008770"/>
    </source>
</evidence>
<accession>A0AA41Q1V7</accession>
<keyword evidence="6" id="KW-0460">Magnesium</keyword>
<name>A0AA41Q1V7_9ACTN</name>
<dbReference type="InterPro" id="IPR036412">
    <property type="entry name" value="HAD-like_sf"/>
</dbReference>
<dbReference type="AlphaFoldDB" id="A0AA41Q1V7"/>
<dbReference type="InterPro" id="IPR003337">
    <property type="entry name" value="Trehalose_PPase"/>
</dbReference>
<comment type="similarity">
    <text evidence="3 6">Belongs to the trehalose phosphatase family.</text>
</comment>
<dbReference type="PANTHER" id="PTHR43768:SF3">
    <property type="entry name" value="TREHALOSE 6-PHOSPHATE PHOSPHATASE"/>
    <property type="match status" value="1"/>
</dbReference>
<comment type="cofactor">
    <cofactor evidence="6">
        <name>Mg(2+)</name>
        <dbReference type="ChEBI" id="CHEBI:18420"/>
    </cofactor>
</comment>
<keyword evidence="4 6" id="KW-0378">Hydrolase</keyword>
<dbReference type="Gene3D" id="3.30.70.1020">
    <property type="entry name" value="Trehalose-6-phosphate phosphatase related protein, domain 2"/>
    <property type="match status" value="1"/>
</dbReference>
<comment type="function">
    <text evidence="5 6">Removes the phosphate from trehalose 6-phosphate to produce free trehalose.</text>
</comment>
<sequence length="277" mass="28200">MDLPQPTTPAGKAGLAALLDHPEHAVVALDFDGTLAPIVADPTEARADPGAVAALARLAPRVDAVVIVTGRPAAAAVEYGGFAGVPGLGHLVVLGHYGLERWDAATGKIHAPDVPPGVAAVRAELPGTLAALGLTETAWIEDKGSAVAVHTRRAPDPQAAFEALRTPLADLAAAHHLAYEPGRYVIELRPPGMDKGQALRGFVAERGAGAVLFGGDDLGDLAAFDAVEHLRGEGVAGVTLCSASAEVRELAERADVVVPGPPGVAQFLTALADALDR</sequence>